<evidence type="ECO:0000313" key="3">
    <source>
        <dbReference type="Proteomes" id="UP000510822"/>
    </source>
</evidence>
<dbReference type="InterPro" id="IPR016419">
    <property type="entry name" value="Prepilin_Pept-dep_B_prd"/>
</dbReference>
<accession>A0A7D5Z929</accession>
<dbReference type="Proteomes" id="UP000510822">
    <property type="component" value="Chromosome"/>
</dbReference>
<evidence type="ECO:0000313" key="2">
    <source>
        <dbReference type="EMBL" id="QLI80186.1"/>
    </source>
</evidence>
<dbReference type="PIRSF" id="PIRSF004525">
    <property type="entry name" value="Pilin_peptidase-dep_B_prd"/>
    <property type="match status" value="1"/>
</dbReference>
<feature type="transmembrane region" description="Helical" evidence="1">
    <location>
        <begin position="6"/>
        <end position="32"/>
    </location>
</feature>
<organism evidence="2 3">
    <name type="scientific">Chitinibacter fontanus</name>
    <dbReference type="NCBI Taxonomy" id="1737446"/>
    <lineage>
        <taxon>Bacteria</taxon>
        <taxon>Pseudomonadati</taxon>
        <taxon>Pseudomonadota</taxon>
        <taxon>Betaproteobacteria</taxon>
        <taxon>Neisseriales</taxon>
        <taxon>Chitinibacteraceae</taxon>
        <taxon>Chitinibacter</taxon>
    </lineage>
</organism>
<protein>
    <submittedName>
        <fullName evidence="2">Prepilin-type N-terminal cleavage/methylation domain-containing protein</fullName>
    </submittedName>
</protein>
<reference evidence="2 3" key="1">
    <citation type="journal article" date="2016" name="Int. J. Syst. Evol. Microbiol.">
        <title>Chitinibacter fontanus sp. nov., isolated from a spring.</title>
        <authorList>
            <person name="Sheu S.Y."/>
            <person name="Li Y.S."/>
            <person name="Young C.C."/>
            <person name="Chen W.M."/>
        </authorList>
    </citation>
    <scope>NUCLEOTIDE SEQUENCE [LARGE SCALE GENOMIC DNA]</scope>
    <source>
        <strain evidence="2 3">STM-7</strain>
    </source>
</reference>
<dbReference type="KEGG" id="cfon:HZU75_00770"/>
<proteinExistence type="predicted"/>
<keyword evidence="1" id="KW-0472">Membrane</keyword>
<keyword evidence="3" id="KW-1185">Reference proteome</keyword>
<dbReference type="EMBL" id="CP058952">
    <property type="protein sequence ID" value="QLI80186.1"/>
    <property type="molecule type" value="Genomic_DNA"/>
</dbReference>
<keyword evidence="1" id="KW-1133">Transmembrane helix</keyword>
<keyword evidence="1" id="KW-0812">Transmembrane</keyword>
<dbReference type="InterPro" id="IPR012902">
    <property type="entry name" value="N_methyl_site"/>
</dbReference>
<dbReference type="RefSeq" id="WP_180307331.1">
    <property type="nucleotide sequence ID" value="NZ_CP058952.1"/>
</dbReference>
<sequence>MNKKQLGFTLIEVLIALALGLLIIGGAFSYFLSTLKTSKDLLGQSKLQQEVRSTANLIQRDVRRAGYAPVGNPNEAVVRTIWLGKTDGSLADSNCFIYRYVDERGNLRNSGFLLHTDGKIYMKTTGNGNTCSASSTDWSAVTSASNVQYTEFKVGYQAGNRPSILLDIKGQLSSDTNVKLPLSIRVVMPNSPLKGDATNGA</sequence>
<dbReference type="AlphaFoldDB" id="A0A7D5Z929"/>
<gene>
    <name evidence="2" type="ORF">HZU75_00770</name>
</gene>
<evidence type="ECO:0000256" key="1">
    <source>
        <dbReference type="SAM" id="Phobius"/>
    </source>
</evidence>
<dbReference type="Pfam" id="PF07963">
    <property type="entry name" value="N_methyl"/>
    <property type="match status" value="1"/>
</dbReference>
<dbReference type="NCBIfam" id="TIGR02532">
    <property type="entry name" value="IV_pilin_GFxxxE"/>
    <property type="match status" value="1"/>
</dbReference>
<name>A0A7D5Z929_9NEIS</name>